<dbReference type="SMART" id="SM00363">
    <property type="entry name" value="S4"/>
    <property type="match status" value="1"/>
</dbReference>
<dbReference type="RefSeq" id="WP_072830234.1">
    <property type="nucleotide sequence ID" value="NZ_FQXP01000003.1"/>
</dbReference>
<keyword evidence="5" id="KW-0694">RNA-binding</keyword>
<dbReference type="Pfam" id="PF00849">
    <property type="entry name" value="PseudoU_synth_2"/>
    <property type="match status" value="1"/>
</dbReference>
<dbReference type="InterPro" id="IPR036986">
    <property type="entry name" value="S4_RNA-bd_sf"/>
</dbReference>
<keyword evidence="9" id="KW-1185">Reference proteome</keyword>
<dbReference type="Pfam" id="PF01479">
    <property type="entry name" value="S4"/>
    <property type="match status" value="1"/>
</dbReference>
<dbReference type="InterPro" id="IPR050188">
    <property type="entry name" value="RluA_PseudoU_synthase"/>
</dbReference>
<dbReference type="SUPFAM" id="SSF55174">
    <property type="entry name" value="Alpha-L RNA-binding motif"/>
    <property type="match status" value="1"/>
</dbReference>
<dbReference type="OrthoDB" id="9807829at2"/>
<protein>
    <recommendedName>
        <fullName evidence="6">Pseudouridine synthase</fullName>
        <ecNumber evidence="6">5.4.99.-</ecNumber>
    </recommendedName>
</protein>
<feature type="domain" description="RNA-binding S4" evidence="7">
    <location>
        <begin position="12"/>
        <end position="71"/>
    </location>
</feature>
<evidence type="ECO:0000256" key="2">
    <source>
        <dbReference type="ARBA" id="ARBA00010876"/>
    </source>
</evidence>
<dbReference type="Gene3D" id="3.10.290.10">
    <property type="entry name" value="RNA-binding S4 domain"/>
    <property type="match status" value="1"/>
</dbReference>
<proteinExistence type="inferred from homology"/>
<name>A0A1M5U005_9CLOT</name>
<evidence type="ECO:0000259" key="7">
    <source>
        <dbReference type="SMART" id="SM00363"/>
    </source>
</evidence>
<evidence type="ECO:0000256" key="3">
    <source>
        <dbReference type="ARBA" id="ARBA00023235"/>
    </source>
</evidence>
<evidence type="ECO:0000256" key="4">
    <source>
        <dbReference type="PIRSR" id="PIRSR606225-1"/>
    </source>
</evidence>
<dbReference type="SUPFAM" id="SSF55120">
    <property type="entry name" value="Pseudouridine synthase"/>
    <property type="match status" value="1"/>
</dbReference>
<dbReference type="InterPro" id="IPR006225">
    <property type="entry name" value="PsdUridine_synth_RluC/D"/>
</dbReference>
<dbReference type="InterPro" id="IPR002942">
    <property type="entry name" value="S4_RNA-bd"/>
</dbReference>
<reference evidence="8 9" key="1">
    <citation type="submission" date="2016-11" db="EMBL/GenBank/DDBJ databases">
        <authorList>
            <person name="Jaros S."/>
            <person name="Januszkiewicz K."/>
            <person name="Wedrychowicz H."/>
        </authorList>
    </citation>
    <scope>NUCLEOTIDE SEQUENCE [LARGE SCALE GENOMIC DNA]</scope>
    <source>
        <strain evidence="8 9">DSM 3089</strain>
    </source>
</reference>
<dbReference type="STRING" id="1121306.SAMN02745196_00785"/>
<comment type="function">
    <text evidence="6">Responsible for synthesis of pseudouridine from uracil.</text>
</comment>
<evidence type="ECO:0000313" key="9">
    <source>
        <dbReference type="Proteomes" id="UP000184526"/>
    </source>
</evidence>
<feature type="active site" evidence="4">
    <location>
        <position position="142"/>
    </location>
</feature>
<dbReference type="Gene3D" id="3.30.2350.10">
    <property type="entry name" value="Pseudouridine synthase"/>
    <property type="match status" value="1"/>
</dbReference>
<evidence type="ECO:0000313" key="8">
    <source>
        <dbReference type="EMBL" id="SHH56211.1"/>
    </source>
</evidence>
<dbReference type="InterPro" id="IPR020103">
    <property type="entry name" value="PsdUridine_synth_cat_dom_sf"/>
</dbReference>
<dbReference type="EC" id="5.4.99.-" evidence="6"/>
<comment type="catalytic activity">
    <reaction evidence="1 6">
        <text>a uridine in RNA = a pseudouridine in RNA</text>
        <dbReference type="Rhea" id="RHEA:48348"/>
        <dbReference type="Rhea" id="RHEA-COMP:12068"/>
        <dbReference type="Rhea" id="RHEA-COMP:12069"/>
        <dbReference type="ChEBI" id="CHEBI:65314"/>
        <dbReference type="ChEBI" id="CHEBI:65315"/>
    </reaction>
</comment>
<dbReference type="GO" id="GO:0000455">
    <property type="term" value="P:enzyme-directed rRNA pseudouridine synthesis"/>
    <property type="evidence" value="ECO:0007669"/>
    <property type="project" value="UniProtKB-ARBA"/>
</dbReference>
<sequence>MRIEIGTNESGQRLDKFCRKLMKDVPLSAIYKAIRKGDVKINGRKSKEKYMLQDGDIFETRDIKSERKKVEFIKIDKNSLKISYEDKNILVVEKWPGVLVHSDKKNGEPTMTDHILSYLNEKGDFTPETEVVFTPSPCNRLDRNTSGMVIFGKNFTSTKAINEMIRERRIKKYYVAVVKGRVKDGIHEAYISKNEDNNISKVYLEERENTKKIAMEVKTIQSVGSYSFIEIDLLTGRSHQLRAHLSFLGNPILGDPKYGESKINSFFENKYGLSYQFLYAYKLNFKDCPDELSYLENKTITESLPPIFKKIKKDIFDKF</sequence>
<dbReference type="InterPro" id="IPR006145">
    <property type="entry name" value="PsdUridine_synth_RsuA/RluA"/>
</dbReference>
<dbReference type="GO" id="GO:0120159">
    <property type="term" value="F:rRNA pseudouridine synthase activity"/>
    <property type="evidence" value="ECO:0007669"/>
    <property type="project" value="UniProtKB-ARBA"/>
</dbReference>
<organism evidence="8 9">
    <name type="scientific">Clostridium collagenovorans DSM 3089</name>
    <dbReference type="NCBI Taxonomy" id="1121306"/>
    <lineage>
        <taxon>Bacteria</taxon>
        <taxon>Bacillati</taxon>
        <taxon>Bacillota</taxon>
        <taxon>Clostridia</taxon>
        <taxon>Eubacteriales</taxon>
        <taxon>Clostridiaceae</taxon>
        <taxon>Clostridium</taxon>
    </lineage>
</organism>
<gene>
    <name evidence="8" type="ORF">SAMN02745196_00785</name>
</gene>
<dbReference type="CDD" id="cd02869">
    <property type="entry name" value="PseudoU_synth_RluA_like"/>
    <property type="match status" value="1"/>
</dbReference>
<dbReference type="GO" id="GO:0003723">
    <property type="term" value="F:RNA binding"/>
    <property type="evidence" value="ECO:0007669"/>
    <property type="project" value="UniProtKB-KW"/>
</dbReference>
<dbReference type="PROSITE" id="PS50889">
    <property type="entry name" value="S4"/>
    <property type="match status" value="1"/>
</dbReference>
<dbReference type="NCBIfam" id="TIGR00005">
    <property type="entry name" value="rluA_subfam"/>
    <property type="match status" value="1"/>
</dbReference>
<evidence type="ECO:0000256" key="1">
    <source>
        <dbReference type="ARBA" id="ARBA00000073"/>
    </source>
</evidence>
<dbReference type="CDD" id="cd00165">
    <property type="entry name" value="S4"/>
    <property type="match status" value="1"/>
</dbReference>
<dbReference type="PANTHER" id="PTHR21600">
    <property type="entry name" value="MITOCHONDRIAL RNA PSEUDOURIDINE SYNTHASE"/>
    <property type="match status" value="1"/>
</dbReference>
<evidence type="ECO:0000256" key="6">
    <source>
        <dbReference type="RuleBase" id="RU362028"/>
    </source>
</evidence>
<dbReference type="PANTHER" id="PTHR21600:SF83">
    <property type="entry name" value="PSEUDOURIDYLATE SYNTHASE RPUSD4, MITOCHONDRIAL"/>
    <property type="match status" value="1"/>
</dbReference>
<accession>A0A1M5U005</accession>
<evidence type="ECO:0000256" key="5">
    <source>
        <dbReference type="PROSITE-ProRule" id="PRU00182"/>
    </source>
</evidence>
<comment type="similarity">
    <text evidence="2 6">Belongs to the pseudouridine synthase RluA family.</text>
</comment>
<dbReference type="Proteomes" id="UP000184526">
    <property type="component" value="Unassembled WGS sequence"/>
</dbReference>
<dbReference type="EMBL" id="FQXP01000003">
    <property type="protein sequence ID" value="SHH56211.1"/>
    <property type="molecule type" value="Genomic_DNA"/>
</dbReference>
<dbReference type="AlphaFoldDB" id="A0A1M5U005"/>
<keyword evidence="3 6" id="KW-0413">Isomerase</keyword>